<evidence type="ECO:0000313" key="1">
    <source>
        <dbReference type="EMBL" id="RDX60992.1"/>
    </source>
</evidence>
<accession>A0A371E4M6</accession>
<reference evidence="1" key="1">
    <citation type="submission" date="2018-05" db="EMBL/GenBank/DDBJ databases">
        <title>Draft genome of Mucuna pruriens seed.</title>
        <authorList>
            <person name="Nnadi N.E."/>
            <person name="Vos R."/>
            <person name="Hasami M.H."/>
            <person name="Devisetty U.K."/>
            <person name="Aguiy J.C."/>
        </authorList>
    </citation>
    <scope>NUCLEOTIDE SEQUENCE [LARGE SCALE GENOMIC DNA]</scope>
    <source>
        <strain evidence="1">JCA_2017</strain>
    </source>
</reference>
<dbReference type="AlphaFoldDB" id="A0A371E4M6"/>
<sequence length="92" mass="10726">MRIEERHVEGIERASFEIPGRSHWTQRFIDLFLNFVYGFPFLPVRSLKRVSVCFLVVDEKVSMECRSPIGRQHSGHYRTVLCLGPSCLINVM</sequence>
<protein>
    <submittedName>
        <fullName evidence="1">Uncharacterized protein</fullName>
    </submittedName>
</protein>
<feature type="non-terminal residue" evidence="1">
    <location>
        <position position="1"/>
    </location>
</feature>
<evidence type="ECO:0000313" key="2">
    <source>
        <dbReference type="Proteomes" id="UP000257109"/>
    </source>
</evidence>
<dbReference type="EMBL" id="QJKJ01016432">
    <property type="protein sequence ID" value="RDX60992.1"/>
    <property type="molecule type" value="Genomic_DNA"/>
</dbReference>
<gene>
    <name evidence="1" type="ORF">CR513_60823</name>
</gene>
<organism evidence="1 2">
    <name type="scientific">Mucuna pruriens</name>
    <name type="common">Velvet bean</name>
    <name type="synonym">Dolichos pruriens</name>
    <dbReference type="NCBI Taxonomy" id="157652"/>
    <lineage>
        <taxon>Eukaryota</taxon>
        <taxon>Viridiplantae</taxon>
        <taxon>Streptophyta</taxon>
        <taxon>Embryophyta</taxon>
        <taxon>Tracheophyta</taxon>
        <taxon>Spermatophyta</taxon>
        <taxon>Magnoliopsida</taxon>
        <taxon>eudicotyledons</taxon>
        <taxon>Gunneridae</taxon>
        <taxon>Pentapetalae</taxon>
        <taxon>rosids</taxon>
        <taxon>fabids</taxon>
        <taxon>Fabales</taxon>
        <taxon>Fabaceae</taxon>
        <taxon>Papilionoideae</taxon>
        <taxon>50 kb inversion clade</taxon>
        <taxon>NPAAA clade</taxon>
        <taxon>indigoferoid/millettioid clade</taxon>
        <taxon>Phaseoleae</taxon>
        <taxon>Mucuna</taxon>
    </lineage>
</organism>
<keyword evidence="2" id="KW-1185">Reference proteome</keyword>
<proteinExistence type="predicted"/>
<name>A0A371E4M6_MUCPR</name>
<dbReference type="Proteomes" id="UP000257109">
    <property type="component" value="Unassembled WGS sequence"/>
</dbReference>
<comment type="caution">
    <text evidence="1">The sequence shown here is derived from an EMBL/GenBank/DDBJ whole genome shotgun (WGS) entry which is preliminary data.</text>
</comment>